<dbReference type="EMBL" id="DRHL01000110">
    <property type="protein sequence ID" value="HEB13711.1"/>
    <property type="molecule type" value="Genomic_DNA"/>
</dbReference>
<evidence type="ECO:0000313" key="8">
    <source>
        <dbReference type="EMBL" id="HEB13711.1"/>
    </source>
</evidence>
<comment type="caution">
    <text evidence="8">The sequence shown here is derived from an EMBL/GenBank/DDBJ whole genome shotgun (WGS) entry which is preliminary data.</text>
</comment>
<dbReference type="Pfam" id="PF01250">
    <property type="entry name" value="Ribosomal_S6"/>
    <property type="match status" value="1"/>
</dbReference>
<dbReference type="CDD" id="cd00473">
    <property type="entry name" value="bS6"/>
    <property type="match status" value="1"/>
</dbReference>
<keyword evidence="2 7" id="KW-0699">rRNA-binding</keyword>
<dbReference type="Proteomes" id="UP000885695">
    <property type="component" value="Unassembled WGS sequence"/>
</dbReference>
<dbReference type="GO" id="GO:0006412">
    <property type="term" value="P:translation"/>
    <property type="evidence" value="ECO:0007669"/>
    <property type="project" value="UniProtKB-UniRule"/>
</dbReference>
<dbReference type="Gene3D" id="3.30.70.60">
    <property type="match status" value="1"/>
</dbReference>
<protein>
    <recommendedName>
        <fullName evidence="6 7">Small ribosomal subunit protein bS6</fullName>
    </recommendedName>
</protein>
<dbReference type="InterPro" id="IPR020814">
    <property type="entry name" value="Ribosomal_S6_plastid/chlpt"/>
</dbReference>
<dbReference type="GO" id="GO:0070181">
    <property type="term" value="F:small ribosomal subunit rRNA binding"/>
    <property type="evidence" value="ECO:0007669"/>
    <property type="project" value="TreeGrafter"/>
</dbReference>
<dbReference type="InterPro" id="IPR014717">
    <property type="entry name" value="Transl_elong_EF1B/ribsomal_bS6"/>
</dbReference>
<dbReference type="InterPro" id="IPR020815">
    <property type="entry name" value="Ribosomal_bS6_CS"/>
</dbReference>
<keyword evidence="5 7" id="KW-0687">Ribonucleoprotein</keyword>
<dbReference type="PANTHER" id="PTHR21011">
    <property type="entry name" value="MITOCHONDRIAL 28S RIBOSOMAL PROTEIN S6"/>
    <property type="match status" value="1"/>
</dbReference>
<evidence type="ECO:0000256" key="1">
    <source>
        <dbReference type="ARBA" id="ARBA00009512"/>
    </source>
</evidence>
<evidence type="ECO:0000256" key="4">
    <source>
        <dbReference type="ARBA" id="ARBA00022980"/>
    </source>
</evidence>
<dbReference type="GO" id="GO:1990904">
    <property type="term" value="C:ribonucleoprotein complex"/>
    <property type="evidence" value="ECO:0007669"/>
    <property type="project" value="UniProtKB-KW"/>
</dbReference>
<dbReference type="GO" id="GO:0005840">
    <property type="term" value="C:ribosome"/>
    <property type="evidence" value="ECO:0007669"/>
    <property type="project" value="UniProtKB-KW"/>
</dbReference>
<dbReference type="AlphaFoldDB" id="A0A7C1P5S3"/>
<evidence type="ECO:0000256" key="5">
    <source>
        <dbReference type="ARBA" id="ARBA00023274"/>
    </source>
</evidence>
<evidence type="ECO:0000256" key="3">
    <source>
        <dbReference type="ARBA" id="ARBA00022884"/>
    </source>
</evidence>
<dbReference type="GO" id="GO:0003735">
    <property type="term" value="F:structural constituent of ribosome"/>
    <property type="evidence" value="ECO:0007669"/>
    <property type="project" value="InterPro"/>
</dbReference>
<dbReference type="GO" id="GO:0005737">
    <property type="term" value="C:cytoplasm"/>
    <property type="evidence" value="ECO:0007669"/>
    <property type="project" value="UniProtKB-ARBA"/>
</dbReference>
<dbReference type="SUPFAM" id="SSF54995">
    <property type="entry name" value="Ribosomal protein S6"/>
    <property type="match status" value="1"/>
</dbReference>
<dbReference type="InterPro" id="IPR000529">
    <property type="entry name" value="Ribosomal_bS6"/>
</dbReference>
<evidence type="ECO:0000256" key="2">
    <source>
        <dbReference type="ARBA" id="ARBA00022730"/>
    </source>
</evidence>
<organism evidence="8">
    <name type="scientific">candidate division CPR3 bacterium</name>
    <dbReference type="NCBI Taxonomy" id="2268181"/>
    <lineage>
        <taxon>Bacteria</taxon>
        <taxon>Bacteria division CPR3</taxon>
    </lineage>
</organism>
<gene>
    <name evidence="7 8" type="primary">rpsF</name>
    <name evidence="8" type="ORF">ENI13_01890</name>
</gene>
<evidence type="ECO:0000256" key="6">
    <source>
        <dbReference type="ARBA" id="ARBA00035294"/>
    </source>
</evidence>
<name>A0A7C1P5S3_UNCC3</name>
<comment type="similarity">
    <text evidence="1 7">Belongs to the bacterial ribosomal protein bS6 family.</text>
</comment>
<keyword evidence="4 7" id="KW-0689">Ribosomal protein</keyword>
<dbReference type="PANTHER" id="PTHR21011:SF1">
    <property type="entry name" value="SMALL RIBOSOMAL SUBUNIT PROTEIN BS6M"/>
    <property type="match status" value="1"/>
</dbReference>
<sequence>MSYELMLILKPLLPEDLKSKVLKKIENHLKNSKGKIDSQDVWGKRHLAYPIKKHDEGYYVVYQISIPSESATGFQHELKLMGDVLRYVLIRDENNKGINVGEHKQEKSRRL</sequence>
<accession>A0A7C1P5S3</accession>
<dbReference type="HAMAP" id="MF_00360">
    <property type="entry name" value="Ribosomal_bS6"/>
    <property type="match status" value="1"/>
</dbReference>
<evidence type="ECO:0000256" key="7">
    <source>
        <dbReference type="HAMAP-Rule" id="MF_00360"/>
    </source>
</evidence>
<comment type="function">
    <text evidence="7">Binds together with bS18 to 16S ribosomal RNA.</text>
</comment>
<dbReference type="PROSITE" id="PS01048">
    <property type="entry name" value="RIBOSOMAL_S6"/>
    <property type="match status" value="1"/>
</dbReference>
<dbReference type="InterPro" id="IPR035980">
    <property type="entry name" value="Ribosomal_bS6_sf"/>
</dbReference>
<keyword evidence="3 7" id="KW-0694">RNA-binding</keyword>
<proteinExistence type="inferred from homology"/>
<dbReference type="NCBIfam" id="TIGR00166">
    <property type="entry name" value="S6"/>
    <property type="match status" value="1"/>
</dbReference>
<reference evidence="8" key="1">
    <citation type="journal article" date="2020" name="mSystems">
        <title>Genome- and Community-Level Interaction Insights into Carbon Utilization and Element Cycling Functions of Hydrothermarchaeota in Hydrothermal Sediment.</title>
        <authorList>
            <person name="Zhou Z."/>
            <person name="Liu Y."/>
            <person name="Xu W."/>
            <person name="Pan J."/>
            <person name="Luo Z.H."/>
            <person name="Li M."/>
        </authorList>
    </citation>
    <scope>NUCLEOTIDE SEQUENCE [LARGE SCALE GENOMIC DNA]</scope>
    <source>
        <strain evidence="8">HyVt-369</strain>
    </source>
</reference>